<evidence type="ECO:0000313" key="1">
    <source>
        <dbReference type="EMBL" id="BCI64803.1"/>
    </source>
</evidence>
<name>A0A7G1I0P1_9BACT</name>
<dbReference type="EMBL" id="AP023322">
    <property type="protein sequence ID" value="BCI64803.1"/>
    <property type="molecule type" value="Genomic_DNA"/>
</dbReference>
<dbReference type="AlphaFoldDB" id="A0A7G1I0P1"/>
<organism evidence="1 2">
    <name type="scientific">Coprobacter secundus subsp. similis</name>
    <dbReference type="NCBI Taxonomy" id="2751153"/>
    <lineage>
        <taxon>Bacteria</taxon>
        <taxon>Pseudomonadati</taxon>
        <taxon>Bacteroidota</taxon>
        <taxon>Bacteroidia</taxon>
        <taxon>Bacteroidales</taxon>
        <taxon>Barnesiellaceae</taxon>
        <taxon>Coprobacter</taxon>
    </lineage>
</organism>
<dbReference type="InterPro" id="IPR029035">
    <property type="entry name" value="DHS-like_NAD/FAD-binding_dom"/>
</dbReference>
<dbReference type="KEGG" id="copr:Cop2CBH44_31560"/>
<keyword evidence="2" id="KW-1185">Reference proteome</keyword>
<reference evidence="2" key="1">
    <citation type="submission" date="2020-07" db="EMBL/GenBank/DDBJ databases">
        <title>Complete genome sequencing of Coprobacter sp. strain 2CBH44.</title>
        <authorList>
            <person name="Sakamoto M."/>
            <person name="Murakami T."/>
            <person name="Mori H."/>
        </authorList>
    </citation>
    <scope>NUCLEOTIDE SEQUENCE [LARGE SCALE GENOMIC DNA]</scope>
    <source>
        <strain evidence="2">2CBH44</strain>
    </source>
</reference>
<dbReference type="Proteomes" id="UP000594042">
    <property type="component" value="Chromosome"/>
</dbReference>
<dbReference type="SUPFAM" id="SSF52467">
    <property type="entry name" value="DHS-like NAD/FAD-binding domain"/>
    <property type="match status" value="1"/>
</dbReference>
<evidence type="ECO:0000313" key="2">
    <source>
        <dbReference type="Proteomes" id="UP000594042"/>
    </source>
</evidence>
<proteinExistence type="predicted"/>
<accession>A0A7G1I0P1</accession>
<sequence length="359" mass="42035">MGAGFSIPAGAPSASQLGEKIIEFGEKITKKKIHRHSITYDPLEFFLMAAVEFYNAKNEFNYEEFYDFIYELPDDNSFIDFLSDYFAKYKLLEKVNHEYILQYFLDLFEYYQWWIFHCLYSNDNVNNADKYSGFFNLIKSHSSDNLYLHTLNHDLLLENFSSKGFLPPLDDGFFNNDQYSCTDMECREWIPCPYFANKYSSNIRIYKLHGSLNYFNTFTENENGAYTPNSIVKAQTPYKDIIFFDNIKQDSPPTFNPNFLTGKQYKESNYYNNMLYTDLFHHFDSNLTISDKLIIIGYSGNDEGINRHILTSFDLRKPCYIIDPFPGEKIIALKQNFSNATLIKCSISDFTPENIGLQI</sequence>
<protein>
    <submittedName>
        <fullName evidence="1">Uncharacterized protein</fullName>
    </submittedName>
</protein>
<gene>
    <name evidence="1" type="ORF">Cop2CBH44_31560</name>
</gene>